<dbReference type="Proteomes" id="UP001320420">
    <property type="component" value="Unassembled WGS sequence"/>
</dbReference>
<evidence type="ECO:0000256" key="5">
    <source>
        <dbReference type="ARBA" id="ARBA00022989"/>
    </source>
</evidence>
<evidence type="ECO:0008006" key="10">
    <source>
        <dbReference type="Google" id="ProtNLM"/>
    </source>
</evidence>
<evidence type="ECO:0000256" key="7">
    <source>
        <dbReference type="ARBA" id="ARBA00023180"/>
    </source>
</evidence>
<evidence type="ECO:0000256" key="4">
    <source>
        <dbReference type="ARBA" id="ARBA00022692"/>
    </source>
</evidence>
<dbReference type="AlphaFoldDB" id="A0AAN9V419"/>
<comment type="subcellular location">
    <subcellularLocation>
        <location evidence="1">Membrane</location>
    </subcellularLocation>
</comment>
<sequence>MASPYLLVGLSMWDLIERRISRRNSDRYRPFPLPSPEERQYEVSDVSLIVPTVNADDNFPKFLCRWLSNNPREVILVTIDSEEPRLRRMIESEDVRDATQDTRMELLTVAHANKRDQLCVGINASTGKIIALVDDDAYYKSKDILLQLLAPFQQDDVGLVGGPIGSYVPVARRHPDVITPWEVAAVRIRQKRGRSMKGAFAADGGTNFTVSGLTMLLRGEILRDPEFQHDFTHDFWMGQRQNTGDDGFITRWVLYQHSRAPDEHSTEPRRQWKLGMQLVPEAEISTSVMSDSRYASQMKRWWRSGLRLRLTCLLYDPGFLRMYRTTPYMARKMAEGLISPVLTLLRLVLWWNTLLTYPLLAMLMLILDLDSWATDLEGFAKEYPWCASKIWAAIIVDRLYLISDWYCWLTLGTETWMTRELVL</sequence>
<dbReference type="GO" id="GO:0016020">
    <property type="term" value="C:membrane"/>
    <property type="evidence" value="ECO:0007669"/>
    <property type="project" value="UniProtKB-SubCell"/>
</dbReference>
<name>A0AAN9V419_9PEZI</name>
<keyword evidence="6" id="KW-0472">Membrane</keyword>
<evidence type="ECO:0000256" key="6">
    <source>
        <dbReference type="ARBA" id="ARBA00023136"/>
    </source>
</evidence>
<dbReference type="Pfam" id="PF13641">
    <property type="entry name" value="Glyco_tranf_2_3"/>
    <property type="match status" value="1"/>
</dbReference>
<keyword evidence="5" id="KW-1133">Transmembrane helix</keyword>
<accession>A0AAN9V419</accession>
<dbReference type="PANTHER" id="PTHR47844:SF1">
    <property type="entry name" value="EXOSTOSIN-LIKE 2"/>
    <property type="match status" value="1"/>
</dbReference>
<evidence type="ECO:0000256" key="1">
    <source>
        <dbReference type="ARBA" id="ARBA00004370"/>
    </source>
</evidence>
<evidence type="ECO:0000256" key="2">
    <source>
        <dbReference type="ARBA" id="ARBA00022676"/>
    </source>
</evidence>
<keyword evidence="3" id="KW-0808">Transferase</keyword>
<dbReference type="EMBL" id="JAKJXP020000032">
    <property type="protein sequence ID" value="KAK7753098.1"/>
    <property type="molecule type" value="Genomic_DNA"/>
</dbReference>
<dbReference type="Gene3D" id="3.90.550.10">
    <property type="entry name" value="Spore Coat Polysaccharide Biosynthesis Protein SpsA, Chain A"/>
    <property type="match status" value="1"/>
</dbReference>
<evidence type="ECO:0000256" key="3">
    <source>
        <dbReference type="ARBA" id="ARBA00022679"/>
    </source>
</evidence>
<comment type="caution">
    <text evidence="8">The sequence shown here is derived from an EMBL/GenBank/DDBJ whole genome shotgun (WGS) entry which is preliminary data.</text>
</comment>
<dbReference type="InterPro" id="IPR029044">
    <property type="entry name" value="Nucleotide-diphossugar_trans"/>
</dbReference>
<organism evidence="8 9">
    <name type="scientific">Diatrype stigma</name>
    <dbReference type="NCBI Taxonomy" id="117547"/>
    <lineage>
        <taxon>Eukaryota</taxon>
        <taxon>Fungi</taxon>
        <taxon>Dikarya</taxon>
        <taxon>Ascomycota</taxon>
        <taxon>Pezizomycotina</taxon>
        <taxon>Sordariomycetes</taxon>
        <taxon>Xylariomycetidae</taxon>
        <taxon>Xylariales</taxon>
        <taxon>Diatrypaceae</taxon>
        <taxon>Diatrype</taxon>
    </lineage>
</organism>
<evidence type="ECO:0000313" key="8">
    <source>
        <dbReference type="EMBL" id="KAK7753098.1"/>
    </source>
</evidence>
<dbReference type="PANTHER" id="PTHR47844">
    <property type="entry name" value="SYNTHASE CPS1, PUTATIVE (AFU_ORTHOLOGUE AFUA_7G02500)-RELATED"/>
    <property type="match status" value="1"/>
</dbReference>
<dbReference type="SUPFAM" id="SSF53448">
    <property type="entry name" value="Nucleotide-diphospho-sugar transferases"/>
    <property type="match status" value="1"/>
</dbReference>
<keyword evidence="7" id="KW-0325">Glycoprotein</keyword>
<keyword evidence="9" id="KW-1185">Reference proteome</keyword>
<gene>
    <name evidence="8" type="ORF">SLS62_005048</name>
</gene>
<evidence type="ECO:0000313" key="9">
    <source>
        <dbReference type="Proteomes" id="UP001320420"/>
    </source>
</evidence>
<reference evidence="8 9" key="1">
    <citation type="submission" date="2024-02" db="EMBL/GenBank/DDBJ databases">
        <title>De novo assembly and annotation of 12 fungi associated with fruit tree decline syndrome in Ontario, Canada.</title>
        <authorList>
            <person name="Sulman M."/>
            <person name="Ellouze W."/>
            <person name="Ilyukhin E."/>
        </authorList>
    </citation>
    <scope>NUCLEOTIDE SEQUENCE [LARGE SCALE GENOMIC DNA]</scope>
    <source>
        <strain evidence="8 9">M11/M66-122</strain>
    </source>
</reference>
<protein>
    <recommendedName>
        <fullName evidence="10">Glycosyltransferase family 2 protein</fullName>
    </recommendedName>
</protein>
<dbReference type="InterPro" id="IPR052427">
    <property type="entry name" value="Glycosyltrans_GT2/GT47"/>
</dbReference>
<keyword evidence="2" id="KW-0328">Glycosyltransferase</keyword>
<dbReference type="GO" id="GO:0016757">
    <property type="term" value="F:glycosyltransferase activity"/>
    <property type="evidence" value="ECO:0007669"/>
    <property type="project" value="UniProtKB-KW"/>
</dbReference>
<keyword evidence="4" id="KW-0812">Transmembrane</keyword>
<proteinExistence type="predicted"/>